<dbReference type="SUPFAM" id="SSF54534">
    <property type="entry name" value="FKBP-like"/>
    <property type="match status" value="1"/>
</dbReference>
<evidence type="ECO:0000256" key="1">
    <source>
        <dbReference type="ARBA" id="ARBA00000971"/>
    </source>
</evidence>
<gene>
    <name evidence="12 16" type="primary">prsA</name>
    <name evidence="16" type="ORF">ELQ35_06245</name>
</gene>
<evidence type="ECO:0000256" key="3">
    <source>
        <dbReference type="ARBA" id="ARBA00006071"/>
    </source>
</evidence>
<reference evidence="16 17" key="1">
    <citation type="submission" date="2018-12" db="EMBL/GenBank/DDBJ databases">
        <title>Bacillus chawlae sp. nov., Bacillus glennii sp. nov., and Bacillus saganii sp. nov. Isolated from the Vehicle Assembly Building at Kennedy Space Center where the Viking Spacecraft were Assembled.</title>
        <authorList>
            <person name="Seuylemezian A."/>
            <person name="Vaishampayan P."/>
        </authorList>
    </citation>
    <scope>NUCLEOTIDE SEQUENCE [LARGE SCALE GENOMIC DNA]</scope>
    <source>
        <strain evidence="16 17">L5</strain>
    </source>
</reference>
<dbReference type="InterPro" id="IPR023058">
    <property type="entry name" value="PPIase_PpiC_CS"/>
</dbReference>
<dbReference type="GO" id="GO:0003723">
    <property type="term" value="F:RNA binding"/>
    <property type="evidence" value="ECO:0007669"/>
    <property type="project" value="InterPro"/>
</dbReference>
<dbReference type="OrthoDB" id="14196at2"/>
<evidence type="ECO:0000313" key="17">
    <source>
        <dbReference type="Proteomes" id="UP000267430"/>
    </source>
</evidence>
<dbReference type="Proteomes" id="UP000267430">
    <property type="component" value="Unassembled WGS sequence"/>
</dbReference>
<evidence type="ECO:0000256" key="14">
    <source>
        <dbReference type="SAM" id="SignalP"/>
    </source>
</evidence>
<keyword evidence="10 12" id="KW-0413">Isomerase</keyword>
<dbReference type="EMBL" id="RYZZ01000007">
    <property type="protein sequence ID" value="RUQ29956.1"/>
    <property type="molecule type" value="Genomic_DNA"/>
</dbReference>
<evidence type="ECO:0000256" key="2">
    <source>
        <dbReference type="ARBA" id="ARBA00004193"/>
    </source>
</evidence>
<keyword evidence="5 12" id="KW-0732">Signal</keyword>
<dbReference type="AlphaFoldDB" id="A0A3S0W0I0"/>
<keyword evidence="8 12" id="KW-0472">Membrane</keyword>
<evidence type="ECO:0000256" key="12">
    <source>
        <dbReference type="HAMAP-Rule" id="MF_01145"/>
    </source>
</evidence>
<sequence length="294" mass="32539">MKKWALSIAVTAGLIGLTACSGGGDSAAVVKTKAGDVTKDELYNAMKDRYGNQVVQELVYEEVLSEKYKVTDKQVNDQVDELKAQMGENFNSALTQAGYKDEAALKRSMKVGMLQEQAALKDVKVSENEMKEYYDTLKPEVQARHILVNDEKTAKEVKQKLDQGAKFEDLAKEYSQDPGSAEKGGDLGWFGAGQMVPEFENATYALKKDEISGPVKSENGFHIIQLLDKKEKKPYNDMKKQIEKDLKSSKLDEAKVQKAMDDELKNADVTIEDKDLKDALKPPEAPPAAPAPQQ</sequence>
<dbReference type="HAMAP" id="MF_01145">
    <property type="entry name" value="Foldase_PrsA"/>
    <property type="match status" value="1"/>
</dbReference>
<evidence type="ECO:0000256" key="5">
    <source>
        <dbReference type="ARBA" id="ARBA00022729"/>
    </source>
</evidence>
<dbReference type="PANTHER" id="PTHR47245:SF1">
    <property type="entry name" value="FOLDASE PROTEIN PRSA"/>
    <property type="match status" value="1"/>
</dbReference>
<organism evidence="16 17">
    <name type="scientific">Peribacillus cavernae</name>
    <dbReference type="NCBI Taxonomy" id="1674310"/>
    <lineage>
        <taxon>Bacteria</taxon>
        <taxon>Bacillati</taxon>
        <taxon>Bacillota</taxon>
        <taxon>Bacilli</taxon>
        <taxon>Bacillales</taxon>
        <taxon>Bacillaceae</taxon>
        <taxon>Peribacillus</taxon>
    </lineage>
</organism>
<dbReference type="GO" id="GO:0003755">
    <property type="term" value="F:peptidyl-prolyl cis-trans isomerase activity"/>
    <property type="evidence" value="ECO:0007669"/>
    <property type="project" value="UniProtKB-UniRule"/>
</dbReference>
<evidence type="ECO:0000256" key="9">
    <source>
        <dbReference type="ARBA" id="ARBA00023139"/>
    </source>
</evidence>
<dbReference type="InterPro" id="IPR046357">
    <property type="entry name" value="PPIase_dom_sf"/>
</dbReference>
<name>A0A3S0W0I0_9BACI</name>
<dbReference type="SUPFAM" id="SSF109998">
    <property type="entry name" value="Triger factor/SurA peptide-binding domain-like"/>
    <property type="match status" value="1"/>
</dbReference>
<feature type="chain" id="PRO_5038623744" description="Foldase protein PrsA" evidence="14">
    <location>
        <begin position="22"/>
        <end position="294"/>
    </location>
</feature>
<keyword evidence="9 12" id="KW-0564">Palmitate</keyword>
<feature type="domain" description="PpiC" evidence="15">
    <location>
        <begin position="138"/>
        <end position="228"/>
    </location>
</feature>
<dbReference type="PROSITE" id="PS50198">
    <property type="entry name" value="PPIC_PPIASE_2"/>
    <property type="match status" value="1"/>
</dbReference>
<dbReference type="InterPro" id="IPR000297">
    <property type="entry name" value="PPIase_PpiC"/>
</dbReference>
<comment type="function">
    <text evidence="12">Plays a major role in protein secretion by helping the post-translocational extracellular folding of several secreted proteins.</text>
</comment>
<proteinExistence type="inferred from homology"/>
<dbReference type="GO" id="GO:0005886">
    <property type="term" value="C:plasma membrane"/>
    <property type="evidence" value="ECO:0007669"/>
    <property type="project" value="UniProtKB-SubCell"/>
</dbReference>
<comment type="similarity">
    <text evidence="3 12">Belongs to the PrsA family.</text>
</comment>
<feature type="compositionally biased region" description="Pro residues" evidence="13">
    <location>
        <begin position="283"/>
        <end position="294"/>
    </location>
</feature>
<dbReference type="Pfam" id="PF00639">
    <property type="entry name" value="Rotamase"/>
    <property type="match status" value="1"/>
</dbReference>
<dbReference type="PROSITE" id="PS51257">
    <property type="entry name" value="PROKAR_LIPOPROTEIN"/>
    <property type="match status" value="1"/>
</dbReference>
<keyword evidence="17" id="KW-1185">Reference proteome</keyword>
<dbReference type="InterPro" id="IPR050245">
    <property type="entry name" value="PrsA_foldase"/>
</dbReference>
<dbReference type="InterPro" id="IPR023059">
    <property type="entry name" value="Foldase_PrsA"/>
</dbReference>
<feature type="region of interest" description="Disordered" evidence="13">
    <location>
        <begin position="257"/>
        <end position="294"/>
    </location>
</feature>
<evidence type="ECO:0000256" key="10">
    <source>
        <dbReference type="ARBA" id="ARBA00023235"/>
    </source>
</evidence>
<keyword evidence="4 12" id="KW-1003">Cell membrane</keyword>
<evidence type="ECO:0000256" key="6">
    <source>
        <dbReference type="ARBA" id="ARBA00022737"/>
    </source>
</evidence>
<dbReference type="Gene3D" id="3.10.50.40">
    <property type="match status" value="1"/>
</dbReference>
<protein>
    <recommendedName>
        <fullName evidence="12">Foldase protein PrsA</fullName>
        <ecNumber evidence="12">5.2.1.8</ecNumber>
    </recommendedName>
</protein>
<evidence type="ECO:0000256" key="7">
    <source>
        <dbReference type="ARBA" id="ARBA00023110"/>
    </source>
</evidence>
<dbReference type="PROSITE" id="PS01096">
    <property type="entry name" value="PPIC_PPIASE_1"/>
    <property type="match status" value="1"/>
</dbReference>
<evidence type="ECO:0000256" key="4">
    <source>
        <dbReference type="ARBA" id="ARBA00022475"/>
    </source>
</evidence>
<dbReference type="EC" id="5.2.1.8" evidence="12"/>
<comment type="catalytic activity">
    <reaction evidence="1 12">
        <text>[protein]-peptidylproline (omega=180) = [protein]-peptidylproline (omega=0)</text>
        <dbReference type="Rhea" id="RHEA:16237"/>
        <dbReference type="Rhea" id="RHEA-COMP:10747"/>
        <dbReference type="Rhea" id="RHEA-COMP:10748"/>
        <dbReference type="ChEBI" id="CHEBI:83833"/>
        <dbReference type="ChEBI" id="CHEBI:83834"/>
        <dbReference type="EC" id="5.2.1.8"/>
    </reaction>
</comment>
<dbReference type="PANTHER" id="PTHR47245">
    <property type="entry name" value="PEPTIDYLPROLYL ISOMERASE"/>
    <property type="match status" value="1"/>
</dbReference>
<keyword evidence="6" id="KW-0677">Repeat</keyword>
<feature type="compositionally biased region" description="Basic and acidic residues" evidence="13">
    <location>
        <begin position="257"/>
        <end position="281"/>
    </location>
</feature>
<keyword evidence="11 12" id="KW-0449">Lipoprotein</keyword>
<evidence type="ECO:0000256" key="13">
    <source>
        <dbReference type="SAM" id="MobiDB-lite"/>
    </source>
</evidence>
<evidence type="ECO:0000256" key="8">
    <source>
        <dbReference type="ARBA" id="ARBA00023136"/>
    </source>
</evidence>
<dbReference type="PROSITE" id="PS50302">
    <property type="entry name" value="PUM"/>
    <property type="match status" value="1"/>
</dbReference>
<dbReference type="GO" id="GO:0006457">
    <property type="term" value="P:protein folding"/>
    <property type="evidence" value="ECO:0007669"/>
    <property type="project" value="UniProtKB-UniRule"/>
</dbReference>
<keyword evidence="7 12" id="KW-0697">Rotamase</keyword>
<evidence type="ECO:0000256" key="11">
    <source>
        <dbReference type="ARBA" id="ARBA00023288"/>
    </source>
</evidence>
<feature type="signal peptide" evidence="14">
    <location>
        <begin position="1"/>
        <end position="21"/>
    </location>
</feature>
<comment type="subcellular location">
    <subcellularLocation>
        <location evidence="2 12">Cell membrane</location>
        <topology evidence="2 12">Lipid-anchor</topology>
    </subcellularLocation>
</comment>
<evidence type="ECO:0000313" key="16">
    <source>
        <dbReference type="EMBL" id="RUQ29956.1"/>
    </source>
</evidence>
<accession>A0A3S0W0I0</accession>
<dbReference type="RefSeq" id="WP_126863977.1">
    <property type="nucleotide sequence ID" value="NZ_JAUSTX010000001.1"/>
</dbReference>
<dbReference type="InterPro" id="IPR027304">
    <property type="entry name" value="Trigger_fact/SurA_dom_sf"/>
</dbReference>
<dbReference type="InterPro" id="IPR001313">
    <property type="entry name" value="Pumilio_RNA-bd_rpt"/>
</dbReference>
<evidence type="ECO:0000259" key="15">
    <source>
        <dbReference type="PROSITE" id="PS50198"/>
    </source>
</evidence>
<comment type="caution">
    <text evidence="16">The sequence shown here is derived from an EMBL/GenBank/DDBJ whole genome shotgun (WGS) entry which is preliminary data.</text>
</comment>